<dbReference type="Gene3D" id="1.10.1040.10">
    <property type="entry name" value="N-(1-d-carboxylethyl)-l-norvaline Dehydrogenase, domain 2"/>
    <property type="match status" value="1"/>
</dbReference>
<dbReference type="eggNOG" id="COG2084">
    <property type="taxonomic scope" value="Bacteria"/>
</dbReference>
<evidence type="ECO:0000313" key="8">
    <source>
        <dbReference type="Proteomes" id="UP000027822"/>
    </source>
</evidence>
<dbReference type="GO" id="GO:0050661">
    <property type="term" value="F:NADP binding"/>
    <property type="evidence" value="ECO:0007669"/>
    <property type="project" value="InterPro"/>
</dbReference>
<evidence type="ECO:0000313" key="7">
    <source>
        <dbReference type="EMBL" id="KEK18182.1"/>
    </source>
</evidence>
<dbReference type="GO" id="GO:0051287">
    <property type="term" value="F:NAD binding"/>
    <property type="evidence" value="ECO:0007669"/>
    <property type="project" value="InterPro"/>
</dbReference>
<dbReference type="PANTHER" id="PTHR22981">
    <property type="entry name" value="3-HYDROXYISOBUTYRATE DEHYDROGENASE-RELATED"/>
    <property type="match status" value="1"/>
</dbReference>
<proteinExistence type="inferred from homology"/>
<feature type="domain" description="6-phosphogluconate dehydrogenase NADP-binding" evidence="5">
    <location>
        <begin position="3"/>
        <end position="160"/>
    </location>
</feature>
<dbReference type="EMBL" id="JOTN01000016">
    <property type="protein sequence ID" value="KEK18182.1"/>
    <property type="molecule type" value="Genomic_DNA"/>
</dbReference>
<feature type="domain" description="3-hydroxyisobutyrate dehydrogenase-like NAD-binding" evidence="6">
    <location>
        <begin position="167"/>
        <end position="285"/>
    </location>
</feature>
<dbReference type="GO" id="GO:0016616">
    <property type="term" value="F:oxidoreductase activity, acting on the CH-OH group of donors, NAD or NADP as acceptor"/>
    <property type="evidence" value="ECO:0007669"/>
    <property type="project" value="TreeGrafter"/>
</dbReference>
<dbReference type="OrthoDB" id="9786703at2"/>
<evidence type="ECO:0000256" key="3">
    <source>
        <dbReference type="ARBA" id="ARBA00023027"/>
    </source>
</evidence>
<evidence type="ECO:0000256" key="4">
    <source>
        <dbReference type="PIRSR" id="PIRSR000103-1"/>
    </source>
</evidence>
<dbReference type="Pfam" id="PF14833">
    <property type="entry name" value="NAD_binding_11"/>
    <property type="match status" value="1"/>
</dbReference>
<dbReference type="InterPro" id="IPR013328">
    <property type="entry name" value="6PGD_dom2"/>
</dbReference>
<name>A0A073JVB9_9BACI</name>
<dbReference type="InterPro" id="IPR015815">
    <property type="entry name" value="HIBADH-related"/>
</dbReference>
<dbReference type="PANTHER" id="PTHR22981:SF7">
    <property type="entry name" value="3-HYDROXYISOBUTYRATE DEHYDROGENASE, MITOCHONDRIAL"/>
    <property type="match status" value="1"/>
</dbReference>
<dbReference type="AlphaFoldDB" id="A0A073JVB9"/>
<dbReference type="RefSeq" id="WP_034641418.1">
    <property type="nucleotide sequence ID" value="NZ_CBCSJC010000013.1"/>
</dbReference>
<evidence type="ECO:0000259" key="5">
    <source>
        <dbReference type="Pfam" id="PF03446"/>
    </source>
</evidence>
<comment type="similarity">
    <text evidence="1">Belongs to the HIBADH-related family.</text>
</comment>
<dbReference type="InterPro" id="IPR029154">
    <property type="entry name" value="HIBADH-like_NADP-bd"/>
</dbReference>
<evidence type="ECO:0000259" key="6">
    <source>
        <dbReference type="Pfam" id="PF14833"/>
    </source>
</evidence>
<dbReference type="Gene3D" id="3.40.50.720">
    <property type="entry name" value="NAD(P)-binding Rossmann-like Domain"/>
    <property type="match status" value="1"/>
</dbReference>
<organism evidence="7 8">
    <name type="scientific">Bacillus manliponensis</name>
    <dbReference type="NCBI Taxonomy" id="574376"/>
    <lineage>
        <taxon>Bacteria</taxon>
        <taxon>Bacillati</taxon>
        <taxon>Bacillota</taxon>
        <taxon>Bacilli</taxon>
        <taxon>Bacillales</taxon>
        <taxon>Bacillaceae</taxon>
        <taxon>Bacillus</taxon>
        <taxon>Bacillus cereus group</taxon>
    </lineage>
</organism>
<feature type="active site" evidence="4">
    <location>
        <position position="172"/>
    </location>
</feature>
<keyword evidence="8" id="KW-1185">Reference proteome</keyword>
<dbReference type="InterPro" id="IPR008927">
    <property type="entry name" value="6-PGluconate_DH-like_C_sf"/>
</dbReference>
<dbReference type="Proteomes" id="UP000027822">
    <property type="component" value="Unassembled WGS sequence"/>
</dbReference>
<dbReference type="PIRSF" id="PIRSF000103">
    <property type="entry name" value="HIBADH"/>
    <property type="match status" value="1"/>
</dbReference>
<gene>
    <name evidence="7" type="ORF">BAMA_06360</name>
</gene>
<protein>
    <submittedName>
        <fullName evidence="7">3-hydroxyisobutyrate dehydrogenase</fullName>
    </submittedName>
</protein>
<keyword evidence="3" id="KW-0520">NAD</keyword>
<dbReference type="SUPFAM" id="SSF51735">
    <property type="entry name" value="NAD(P)-binding Rossmann-fold domains"/>
    <property type="match status" value="1"/>
</dbReference>
<dbReference type="STRING" id="574376.BAMA_06360"/>
<dbReference type="InterPro" id="IPR036291">
    <property type="entry name" value="NAD(P)-bd_dom_sf"/>
</dbReference>
<dbReference type="PROSITE" id="PS00895">
    <property type="entry name" value="3_HYDROXYISOBUT_DH"/>
    <property type="match status" value="1"/>
</dbReference>
<dbReference type="SUPFAM" id="SSF48179">
    <property type="entry name" value="6-phosphogluconate dehydrogenase C-terminal domain-like"/>
    <property type="match status" value="1"/>
</dbReference>
<dbReference type="Pfam" id="PF03446">
    <property type="entry name" value="NAD_binding_2"/>
    <property type="match status" value="1"/>
</dbReference>
<evidence type="ECO:0000256" key="1">
    <source>
        <dbReference type="ARBA" id="ARBA00009080"/>
    </source>
</evidence>
<evidence type="ECO:0000256" key="2">
    <source>
        <dbReference type="ARBA" id="ARBA00023002"/>
    </source>
</evidence>
<dbReference type="InterPro" id="IPR002204">
    <property type="entry name" value="3-OH-isobutyrate_DH-rel_CS"/>
</dbReference>
<sequence length="297" mass="31833">MKRIGFIGLGNMGLPMSKNLLESKFTVCGVDLNKEAEASFEAAGGIIGIPMQKLAENCELIFTSLPSAGAVEAVYLGAGGLLENGHANTVLVDTSTVTPGLNIKIAEAAKKKGIPFLAAPVSGGVIGAENRTLTFMVGGEKSVYEKALPVMEVLGANIFHVSDDIDSGTKVKLINNLLIGFYTAGVSEALTLARESNLDLDKLFDMLNVSYGQSRIYERNYKSFIAAEDYNPGFTVNLLKKDLGFAMDLAKEKSLHLPISNMLLNVYSEAAEEGYGENDMAALYKKVSTQKTITNEK</sequence>
<keyword evidence="2" id="KW-0560">Oxidoreductase</keyword>
<accession>A0A073JVB9</accession>
<reference evidence="7 8" key="1">
    <citation type="submission" date="2014-06" db="EMBL/GenBank/DDBJ databases">
        <title>Draft genome sequence of Bacillus manliponensis JCM 15802 (MCCC 1A00708).</title>
        <authorList>
            <person name="Lai Q."/>
            <person name="Liu Y."/>
            <person name="Shao Z."/>
        </authorList>
    </citation>
    <scope>NUCLEOTIDE SEQUENCE [LARGE SCALE GENOMIC DNA]</scope>
    <source>
        <strain evidence="7 8">JCM 15802</strain>
    </source>
</reference>
<dbReference type="GO" id="GO:0016054">
    <property type="term" value="P:organic acid catabolic process"/>
    <property type="evidence" value="ECO:0007669"/>
    <property type="project" value="UniProtKB-ARBA"/>
</dbReference>
<dbReference type="InterPro" id="IPR006115">
    <property type="entry name" value="6PGDH_NADP-bd"/>
</dbReference>
<comment type="caution">
    <text evidence="7">The sequence shown here is derived from an EMBL/GenBank/DDBJ whole genome shotgun (WGS) entry which is preliminary data.</text>
</comment>